<keyword evidence="3" id="KW-1185">Reference proteome</keyword>
<evidence type="ECO:0000313" key="2">
    <source>
        <dbReference type="EMBL" id="TVY11440.1"/>
    </source>
</evidence>
<dbReference type="AlphaFoldDB" id="A0A559KH27"/>
<evidence type="ECO:0000259" key="1">
    <source>
        <dbReference type="PROSITE" id="PS51819"/>
    </source>
</evidence>
<comment type="caution">
    <text evidence="2">The sequence shown here is derived from an EMBL/GenBank/DDBJ whole genome shotgun (WGS) entry which is preliminary data.</text>
</comment>
<dbReference type="Gene3D" id="3.10.180.10">
    <property type="entry name" value="2,3-Dihydroxybiphenyl 1,2-Dioxygenase, domain 1"/>
    <property type="match status" value="1"/>
</dbReference>
<dbReference type="PROSITE" id="PS51819">
    <property type="entry name" value="VOC"/>
    <property type="match status" value="1"/>
</dbReference>
<proteinExistence type="predicted"/>
<dbReference type="RefSeq" id="WP_144843640.1">
    <property type="nucleotide sequence ID" value="NZ_VNJI01000003.1"/>
</dbReference>
<dbReference type="InterPro" id="IPR029068">
    <property type="entry name" value="Glyas_Bleomycin-R_OHBP_Dase"/>
</dbReference>
<dbReference type="Pfam" id="PF00903">
    <property type="entry name" value="Glyoxalase"/>
    <property type="match status" value="1"/>
</dbReference>
<feature type="domain" description="VOC" evidence="1">
    <location>
        <begin position="51"/>
        <end position="167"/>
    </location>
</feature>
<dbReference type="InterPro" id="IPR037523">
    <property type="entry name" value="VOC_core"/>
</dbReference>
<accession>A0A559KH27</accession>
<dbReference type="InterPro" id="IPR004360">
    <property type="entry name" value="Glyas_Fos-R_dOase_dom"/>
</dbReference>
<organism evidence="2 3">
    <name type="scientific">Paenibacillus cremeus</name>
    <dbReference type="NCBI Taxonomy" id="2163881"/>
    <lineage>
        <taxon>Bacteria</taxon>
        <taxon>Bacillati</taxon>
        <taxon>Bacillota</taxon>
        <taxon>Bacilli</taxon>
        <taxon>Bacillales</taxon>
        <taxon>Paenibacillaceae</taxon>
        <taxon>Paenibacillus</taxon>
    </lineage>
</organism>
<dbReference type="OrthoDB" id="2354281at2"/>
<evidence type="ECO:0000313" key="3">
    <source>
        <dbReference type="Proteomes" id="UP000317036"/>
    </source>
</evidence>
<reference evidence="2 3" key="1">
    <citation type="submission" date="2019-07" db="EMBL/GenBank/DDBJ databases">
        <authorList>
            <person name="Kim J."/>
        </authorList>
    </citation>
    <scope>NUCLEOTIDE SEQUENCE [LARGE SCALE GENOMIC DNA]</scope>
    <source>
        <strain evidence="2 3">JC52</strain>
    </source>
</reference>
<dbReference type="Proteomes" id="UP000317036">
    <property type="component" value="Unassembled WGS sequence"/>
</dbReference>
<dbReference type="SUPFAM" id="SSF54593">
    <property type="entry name" value="Glyoxalase/Bleomycin resistance protein/Dihydroxybiphenyl dioxygenase"/>
    <property type="match status" value="1"/>
</dbReference>
<dbReference type="EMBL" id="VNJI01000003">
    <property type="protein sequence ID" value="TVY11440.1"/>
    <property type="molecule type" value="Genomic_DNA"/>
</dbReference>
<name>A0A559KH27_9BACL</name>
<sequence length="167" mass="18652">MSSNPIRKEPPEGYRPVMMPKAFKMIHGGKPMNNDQQTASDSKYASPIKNKVGSIFVPVRDMEKSRAWYCRVLGIEVADCQIVAGHLCSLPMEGTGIVLDTMPKWGGDEPEGAPPIQTPAFMLMTNDLEGSFEFMKQLGVELVTDIEHNHWFVVKDPDGNKLMITRE</sequence>
<dbReference type="CDD" id="cd06587">
    <property type="entry name" value="VOC"/>
    <property type="match status" value="1"/>
</dbReference>
<gene>
    <name evidence="2" type="ORF">FPZ49_03120</name>
</gene>
<protein>
    <submittedName>
        <fullName evidence="2">VOC family protein</fullName>
    </submittedName>
</protein>